<keyword evidence="2" id="KW-1185">Reference proteome</keyword>
<dbReference type="RefSeq" id="WP_354195415.1">
    <property type="nucleotide sequence ID" value="NZ_JBEPLW010000002.1"/>
</dbReference>
<evidence type="ECO:0008006" key="3">
    <source>
        <dbReference type="Google" id="ProtNLM"/>
    </source>
</evidence>
<organism evidence="1 2">
    <name type="scientific">Bhargavaea ullalensis</name>
    <dbReference type="NCBI Taxonomy" id="1265685"/>
    <lineage>
        <taxon>Bacteria</taxon>
        <taxon>Bacillati</taxon>
        <taxon>Bacillota</taxon>
        <taxon>Bacilli</taxon>
        <taxon>Bacillales</taxon>
        <taxon>Caryophanaceae</taxon>
        <taxon>Bhargavaea</taxon>
    </lineage>
</organism>
<dbReference type="InterPro" id="IPR021321">
    <property type="entry name" value="DUF2922"/>
</dbReference>
<comment type="caution">
    <text evidence="1">The sequence shown here is derived from an EMBL/GenBank/DDBJ whole genome shotgun (WGS) entry which is preliminary data.</text>
</comment>
<name>A0ABV2G995_9BACL</name>
<dbReference type="Proteomes" id="UP001549099">
    <property type="component" value="Unassembled WGS sequence"/>
</dbReference>
<proteinExistence type="predicted"/>
<accession>A0ABV2G995</accession>
<reference evidence="1 2" key="1">
    <citation type="submission" date="2024-06" db="EMBL/GenBank/DDBJ databases">
        <title>Genomic Encyclopedia of Type Strains, Phase IV (KMG-IV): sequencing the most valuable type-strain genomes for metagenomic binning, comparative biology and taxonomic classification.</title>
        <authorList>
            <person name="Goeker M."/>
        </authorList>
    </citation>
    <scope>NUCLEOTIDE SEQUENCE [LARGE SCALE GENOMIC DNA]</scope>
    <source>
        <strain evidence="1 2">DSM 26128</strain>
    </source>
</reference>
<evidence type="ECO:0000313" key="1">
    <source>
        <dbReference type="EMBL" id="MET3574849.1"/>
    </source>
</evidence>
<dbReference type="Pfam" id="PF11148">
    <property type="entry name" value="DUF2922"/>
    <property type="match status" value="1"/>
</dbReference>
<gene>
    <name evidence="1" type="ORF">ABID49_000731</name>
</gene>
<protein>
    <recommendedName>
        <fullName evidence="3">DUF2922 domain-containing protein</fullName>
    </recommendedName>
</protein>
<dbReference type="EMBL" id="JBEPLW010000002">
    <property type="protein sequence ID" value="MET3574849.1"/>
    <property type="molecule type" value="Genomic_DNA"/>
</dbReference>
<sequence>MAKTLELGFTTSGGKKMTLTVDEPKEGLTAAEVREGMEAVIASGVFGAEGHPIAEVATARIIAREVTDLIMA</sequence>
<evidence type="ECO:0000313" key="2">
    <source>
        <dbReference type="Proteomes" id="UP001549099"/>
    </source>
</evidence>